<dbReference type="STRING" id="1619007.UX70_C0001G0669"/>
<dbReference type="Proteomes" id="UP000035656">
    <property type="component" value="Chromosome"/>
</dbReference>
<protein>
    <submittedName>
        <fullName evidence="2">Uncharacterized protein</fullName>
    </submittedName>
</protein>
<reference evidence="2 3" key="1">
    <citation type="journal article" date="2015" name="Nature">
        <title>rRNA introns, odd ribosomes, and small enigmatic genomes across a large radiation of phyla.</title>
        <authorList>
            <person name="Brown C.T."/>
            <person name="Hug L.A."/>
            <person name="Thomas B.C."/>
            <person name="Sharon I."/>
            <person name="Castelle C.J."/>
            <person name="Singh A."/>
            <person name="Wilkins M.J."/>
            <person name="Williams K.H."/>
            <person name="Banfield J.F."/>
        </authorList>
    </citation>
    <scope>NUCLEOTIDE SEQUENCE [LARGE SCALE GENOMIC DNA]</scope>
</reference>
<feature type="transmembrane region" description="Helical" evidence="1">
    <location>
        <begin position="32"/>
        <end position="50"/>
    </location>
</feature>
<feature type="transmembrane region" description="Helical" evidence="1">
    <location>
        <begin position="56"/>
        <end position="74"/>
    </location>
</feature>
<gene>
    <name evidence="2" type="ORF">UX70_C0001G0669</name>
</gene>
<keyword evidence="1" id="KW-0472">Membrane</keyword>
<dbReference type="AlphaFoldDB" id="A0A0G4ASU0"/>
<proteinExistence type="predicted"/>
<keyword evidence="1" id="KW-1133">Transmembrane helix</keyword>
<accession>A0A0G4ASU0</accession>
<dbReference type="KEGG" id="pwo:UX70_C0001G0669"/>
<dbReference type="EMBL" id="CP011209">
    <property type="protein sequence ID" value="AKM78380.1"/>
    <property type="molecule type" value="Genomic_DNA"/>
</dbReference>
<organism evidence="2 3">
    <name type="scientific">Candidatus Wolfebacteria bacterium GW2011_GWB1_47_1</name>
    <dbReference type="NCBI Taxonomy" id="1619007"/>
    <lineage>
        <taxon>Bacteria</taxon>
        <taxon>Candidatus Wolfeibacteriota</taxon>
    </lineage>
</organism>
<sequence length="82" mass="9079">MKPWKLRMLMLAGIGTVIAAMTSFFLWNPIGLSVVGVITGLIIIIFPNVPWFLPPIIVWLLVFTAIAVMITVTLRKSGTRLV</sequence>
<evidence type="ECO:0000256" key="1">
    <source>
        <dbReference type="SAM" id="Phobius"/>
    </source>
</evidence>
<name>A0A0G4ASU0_9BACT</name>
<evidence type="ECO:0000313" key="2">
    <source>
        <dbReference type="EMBL" id="AKM78380.1"/>
    </source>
</evidence>
<keyword evidence="1" id="KW-0812">Transmembrane</keyword>
<evidence type="ECO:0000313" key="3">
    <source>
        <dbReference type="Proteomes" id="UP000035656"/>
    </source>
</evidence>